<dbReference type="Proteomes" id="UP000590738">
    <property type="component" value="Unassembled WGS sequence"/>
</dbReference>
<keyword evidence="4 8" id="KW-0210">Decarboxylase</keyword>
<dbReference type="SUPFAM" id="SSF51366">
    <property type="entry name" value="Ribulose-phoshate binding barrel"/>
    <property type="match status" value="1"/>
</dbReference>
<dbReference type="NCBIfam" id="NF001377">
    <property type="entry name" value="PRK00278.2-4"/>
    <property type="match status" value="1"/>
</dbReference>
<dbReference type="InterPro" id="IPR001468">
    <property type="entry name" value="Indole-3-GlycerolPSynthase_CS"/>
</dbReference>
<protein>
    <recommendedName>
        <fullName evidence="8">Indole-3-glycerol phosphate synthase</fullName>
        <shortName evidence="8">IGPS</shortName>
        <ecNumber evidence="8">4.1.1.48</ecNumber>
    </recommendedName>
</protein>
<dbReference type="GO" id="GO:0004425">
    <property type="term" value="F:indole-3-glycerol-phosphate synthase activity"/>
    <property type="evidence" value="ECO:0007669"/>
    <property type="project" value="UniProtKB-UniRule"/>
</dbReference>
<dbReference type="EMBL" id="JACGCZ010000044">
    <property type="protein sequence ID" value="MBA6144887.1"/>
    <property type="molecule type" value="Genomic_DNA"/>
</dbReference>
<evidence type="ECO:0000313" key="10">
    <source>
        <dbReference type="EMBL" id="MBA6062655.1"/>
    </source>
</evidence>
<dbReference type="NCBIfam" id="NF001370">
    <property type="entry name" value="PRK00278.1-2"/>
    <property type="match status" value="1"/>
</dbReference>
<dbReference type="Gene3D" id="3.20.20.70">
    <property type="entry name" value="Aldolase class I"/>
    <property type="match status" value="1"/>
</dbReference>
<evidence type="ECO:0000256" key="3">
    <source>
        <dbReference type="ARBA" id="ARBA00022605"/>
    </source>
</evidence>
<evidence type="ECO:0000313" key="15">
    <source>
        <dbReference type="Proteomes" id="UP000590738"/>
    </source>
</evidence>
<keyword evidence="17" id="KW-1185">Reference proteome</keyword>
<comment type="catalytic activity">
    <reaction evidence="1 8">
        <text>1-(2-carboxyphenylamino)-1-deoxy-D-ribulose 5-phosphate + H(+) = (1S,2R)-1-C-(indol-3-yl)glycerol 3-phosphate + CO2 + H2O</text>
        <dbReference type="Rhea" id="RHEA:23476"/>
        <dbReference type="ChEBI" id="CHEBI:15377"/>
        <dbReference type="ChEBI" id="CHEBI:15378"/>
        <dbReference type="ChEBI" id="CHEBI:16526"/>
        <dbReference type="ChEBI" id="CHEBI:58613"/>
        <dbReference type="ChEBI" id="CHEBI:58866"/>
        <dbReference type="EC" id="4.1.1.48"/>
    </reaction>
</comment>
<reference evidence="14 15" key="1">
    <citation type="submission" date="2020-07" db="EMBL/GenBank/DDBJ databases">
        <title>Diversity of carbapenemase encoding genes among Pseudomonas putida group clinical isolates in a tertiary Brazilian hospital.</title>
        <authorList>
            <person name="Alberto-Lei F."/>
            <person name="Nodari C.S."/>
            <person name="Streling A.P."/>
            <person name="Paulino J.T."/>
            <person name="Bessa-Neto F.O."/>
            <person name="Cayo R."/>
            <person name="Gales A.C."/>
        </authorList>
    </citation>
    <scope>NUCLEOTIDE SEQUENCE [LARGE SCALE GENOMIC DNA]</scope>
    <source>
        <strain evidence="11 15">12273</strain>
        <strain evidence="10 14">14535</strain>
    </source>
</reference>
<dbReference type="AlphaFoldDB" id="A0A7W2JPE3"/>
<dbReference type="FunFam" id="3.20.20.70:FF:000024">
    <property type="entry name" value="Indole-3-glycerol phosphate synthase"/>
    <property type="match status" value="1"/>
</dbReference>
<keyword evidence="7 8" id="KW-0456">Lyase</keyword>
<evidence type="ECO:0000256" key="5">
    <source>
        <dbReference type="ARBA" id="ARBA00022822"/>
    </source>
</evidence>
<organism evidence="10 14">
    <name type="scientific">Pseudomonas juntendi</name>
    <dbReference type="NCBI Taxonomy" id="2666183"/>
    <lineage>
        <taxon>Bacteria</taxon>
        <taxon>Pseudomonadati</taxon>
        <taxon>Pseudomonadota</taxon>
        <taxon>Gammaproteobacteria</taxon>
        <taxon>Pseudomonadales</taxon>
        <taxon>Pseudomonadaceae</taxon>
        <taxon>Pseudomonas</taxon>
    </lineage>
</organism>
<dbReference type="InterPro" id="IPR013798">
    <property type="entry name" value="Indole-3-glycerol_P_synth_dom"/>
</dbReference>
<evidence type="ECO:0000256" key="6">
    <source>
        <dbReference type="ARBA" id="ARBA00023141"/>
    </source>
</evidence>
<dbReference type="EMBL" id="JAOCBV010000001">
    <property type="protein sequence ID" value="MDH0759569.1"/>
    <property type="molecule type" value="Genomic_DNA"/>
</dbReference>
<dbReference type="PANTHER" id="PTHR22854">
    <property type="entry name" value="TRYPTOPHAN BIOSYNTHESIS PROTEIN"/>
    <property type="match status" value="1"/>
</dbReference>
<evidence type="ECO:0000256" key="7">
    <source>
        <dbReference type="ARBA" id="ARBA00023239"/>
    </source>
</evidence>
<evidence type="ECO:0000313" key="12">
    <source>
        <dbReference type="EMBL" id="MDH0759569.1"/>
    </source>
</evidence>
<keyword evidence="3 8" id="KW-0028">Amino-acid biosynthesis</keyword>
<dbReference type="Proteomes" id="UP001160152">
    <property type="component" value="Unassembled WGS sequence"/>
</dbReference>
<accession>A0A7W2JPE3</accession>
<dbReference type="Proteomes" id="UP001375228">
    <property type="component" value="Chromosome"/>
</dbReference>
<evidence type="ECO:0000313" key="16">
    <source>
        <dbReference type="Proteomes" id="UP001160152"/>
    </source>
</evidence>
<dbReference type="EMBL" id="JACGCU010000082">
    <property type="protein sequence ID" value="MBA6062655.1"/>
    <property type="molecule type" value="Genomic_DNA"/>
</dbReference>
<reference evidence="13 17" key="3">
    <citation type="submission" date="2024-03" db="EMBL/GenBank/DDBJ databases">
        <title>Pseudomonas juntendi.</title>
        <authorList>
            <person name="Liu Y."/>
        </authorList>
    </citation>
    <scope>NUCLEOTIDE SEQUENCE [LARGE SCALE GENOMIC DNA]</scope>
    <source>
        <strain evidence="13 17">L4046hy</strain>
    </source>
</reference>
<dbReference type="PANTHER" id="PTHR22854:SF2">
    <property type="entry name" value="INDOLE-3-GLYCEROL-PHOSPHATE SYNTHASE"/>
    <property type="match status" value="1"/>
</dbReference>
<comment type="similarity">
    <text evidence="8">Belongs to the TrpC family.</text>
</comment>
<reference evidence="12 16" key="2">
    <citation type="submission" date="2022-09" db="EMBL/GenBank/DDBJ databases">
        <title>Intensive care unit water sources are persistently colonized with multi-drug resistant bacteria and are the site of extensive horizontal gene transfer of antibiotic resistance genes.</title>
        <authorList>
            <person name="Diorio-Toth L."/>
        </authorList>
    </citation>
    <scope>NUCLEOTIDE SEQUENCE [LARGE SCALE GENOMIC DNA]</scope>
    <source>
        <strain evidence="12 16">GD03901</strain>
    </source>
</reference>
<sequence>MSVPTVLEKIIARKFQEVAERSARVSLRELEGLAKAADAPRGFANALIEQAKRKQPAVIAEIKKASPSKGVIREDFRPAEIAVSYEKGGATCLSVLTDVDYFLGADEYLQQARAAVSLPVIRKDFMIDPYQIVEARALGADCVLLIVSALDDVKMAELAATANDVGLDVLVEVHDGDELERALKTLDTPLVGVNNRNLHTFEVSLETTLDLLPRIPRDRLAITESGILNRADVELMAINDVYSFLVGEAFMRAEQPGLELQRLFFPDQVKKTVQQLD</sequence>
<dbReference type="EMBL" id="CP146691">
    <property type="protein sequence ID" value="WWY21468.1"/>
    <property type="molecule type" value="Genomic_DNA"/>
</dbReference>
<dbReference type="CDD" id="cd00331">
    <property type="entry name" value="IGPS"/>
    <property type="match status" value="1"/>
</dbReference>
<dbReference type="GO" id="GO:0000162">
    <property type="term" value="P:L-tryptophan biosynthetic process"/>
    <property type="evidence" value="ECO:0007669"/>
    <property type="project" value="UniProtKB-UniRule"/>
</dbReference>
<dbReference type="InterPro" id="IPR013785">
    <property type="entry name" value="Aldolase_TIM"/>
</dbReference>
<keyword evidence="6 8" id="KW-0057">Aromatic amino acid biosynthesis</keyword>
<dbReference type="InterPro" id="IPR011060">
    <property type="entry name" value="RibuloseP-bd_barrel"/>
</dbReference>
<evidence type="ECO:0000313" key="14">
    <source>
        <dbReference type="Proteomes" id="UP000556620"/>
    </source>
</evidence>
<evidence type="ECO:0000313" key="11">
    <source>
        <dbReference type="EMBL" id="MBA6144887.1"/>
    </source>
</evidence>
<dbReference type="RefSeq" id="WP_009681256.1">
    <property type="nucleotide sequence ID" value="NZ_BQHP01000085.1"/>
</dbReference>
<evidence type="ECO:0000313" key="17">
    <source>
        <dbReference type="Proteomes" id="UP001375228"/>
    </source>
</evidence>
<dbReference type="NCBIfam" id="NF001373">
    <property type="entry name" value="PRK00278.1-6"/>
    <property type="match status" value="1"/>
</dbReference>
<gene>
    <name evidence="8 10" type="primary">trpC</name>
    <name evidence="11" type="ORF">H4B97_20855</name>
    <name evidence="10" type="ORF">H4C44_26225</name>
    <name evidence="12" type="ORF">N5C70_23135</name>
    <name evidence="13" type="ORF">V9385_02315</name>
</gene>
<name>A0A7W2JPE3_9PSED</name>
<dbReference type="GO" id="GO:0004640">
    <property type="term" value="F:phosphoribosylanthranilate isomerase activity"/>
    <property type="evidence" value="ECO:0007669"/>
    <property type="project" value="TreeGrafter"/>
</dbReference>
<evidence type="ECO:0000256" key="4">
    <source>
        <dbReference type="ARBA" id="ARBA00022793"/>
    </source>
</evidence>
<evidence type="ECO:0000259" key="9">
    <source>
        <dbReference type="Pfam" id="PF00218"/>
    </source>
</evidence>
<dbReference type="UniPathway" id="UPA00035">
    <property type="reaction ID" value="UER00043"/>
</dbReference>
<dbReference type="EC" id="4.1.1.48" evidence="8"/>
<dbReference type="PROSITE" id="PS00614">
    <property type="entry name" value="IGPS"/>
    <property type="match status" value="1"/>
</dbReference>
<dbReference type="InterPro" id="IPR045186">
    <property type="entry name" value="Indole-3-glycerol_P_synth"/>
</dbReference>
<dbReference type="Proteomes" id="UP000556620">
    <property type="component" value="Unassembled WGS sequence"/>
</dbReference>
<evidence type="ECO:0000256" key="1">
    <source>
        <dbReference type="ARBA" id="ARBA00001633"/>
    </source>
</evidence>
<comment type="pathway">
    <text evidence="2 8">Amino-acid biosynthesis; L-tryptophan biosynthesis; L-tryptophan from chorismate: step 4/5.</text>
</comment>
<evidence type="ECO:0000256" key="2">
    <source>
        <dbReference type="ARBA" id="ARBA00004696"/>
    </source>
</evidence>
<proteinExistence type="inferred from homology"/>
<evidence type="ECO:0000256" key="8">
    <source>
        <dbReference type="HAMAP-Rule" id="MF_00134"/>
    </source>
</evidence>
<keyword evidence="5 8" id="KW-0822">Tryptophan biosynthesis</keyword>
<dbReference type="HAMAP" id="MF_00134_B">
    <property type="entry name" value="IGPS_B"/>
    <property type="match status" value="1"/>
</dbReference>
<feature type="domain" description="Indole-3-glycerol phosphate synthase" evidence="9">
    <location>
        <begin position="7"/>
        <end position="262"/>
    </location>
</feature>
<dbReference type="Pfam" id="PF00218">
    <property type="entry name" value="IGPS"/>
    <property type="match status" value="1"/>
</dbReference>
<evidence type="ECO:0000313" key="13">
    <source>
        <dbReference type="EMBL" id="WWY21468.1"/>
    </source>
</evidence>